<keyword evidence="7" id="KW-0408">Iron</keyword>
<evidence type="ECO:0000313" key="12">
    <source>
        <dbReference type="EMBL" id="KAH0594536.1"/>
    </source>
</evidence>
<feature type="region of interest" description="Disordered" evidence="9">
    <location>
        <begin position="273"/>
        <end position="330"/>
    </location>
</feature>
<evidence type="ECO:0000256" key="2">
    <source>
        <dbReference type="ARBA" id="ARBA00008078"/>
    </source>
</evidence>
<dbReference type="GO" id="GO:0000214">
    <property type="term" value="C:tRNA-intron endonuclease complex"/>
    <property type="evidence" value="ECO:0007669"/>
    <property type="project" value="TreeGrafter"/>
</dbReference>
<dbReference type="Pfam" id="PF01974">
    <property type="entry name" value="tRNA_int_endo"/>
    <property type="match status" value="1"/>
</dbReference>
<dbReference type="GO" id="GO:0016706">
    <property type="term" value="F:2-oxoglutarate-dependent dioxygenase activity"/>
    <property type="evidence" value="ECO:0007669"/>
    <property type="project" value="UniProtKB-ARBA"/>
</dbReference>
<dbReference type="CDD" id="cd00250">
    <property type="entry name" value="CAS_like"/>
    <property type="match status" value="1"/>
</dbReference>
<proteinExistence type="inferred from homology"/>
<dbReference type="AlphaFoldDB" id="A0A9P8M4V1"/>
<keyword evidence="13" id="KW-1185">Reference proteome</keyword>
<evidence type="ECO:0000259" key="10">
    <source>
        <dbReference type="Pfam" id="PF01974"/>
    </source>
</evidence>
<name>A0A9P8M4V1_9HYPO</name>
<dbReference type="InterPro" id="IPR042098">
    <property type="entry name" value="TauD-like_sf"/>
</dbReference>
<dbReference type="Gene3D" id="3.60.130.10">
    <property type="entry name" value="Clavaminate synthase-like"/>
    <property type="match status" value="1"/>
</dbReference>
<evidence type="ECO:0000256" key="7">
    <source>
        <dbReference type="ARBA" id="ARBA00023004"/>
    </source>
</evidence>
<comment type="caution">
    <text evidence="12">The sequence shown here is derived from an EMBL/GenBank/DDBJ whole genome shotgun (WGS) entry which is preliminary data.</text>
</comment>
<dbReference type="GO" id="GO:0003676">
    <property type="term" value="F:nucleic acid binding"/>
    <property type="evidence" value="ECO:0007669"/>
    <property type="project" value="InterPro"/>
</dbReference>
<evidence type="ECO:0000256" key="5">
    <source>
        <dbReference type="ARBA" id="ARBA00022723"/>
    </source>
</evidence>
<sequence length="1150" mass="126779">MAEIQQPPKENGQVMAPPAQASTKSANSRKRGPSVHQIYALPAPIRTFPLPAFYPNNPLSFFAVAYAWLRQVFAPPPAEPAVVHQGVWSKKTFSVHVTDEISIRALWEQGFYGKGSLSRSEPNWLKREQVRRGMQETHVSEILTVQRREERAQAKWERARLEQEVIRQTRLKEAQQADDNSQSKTATMQLTPFPVVFAAPTGPIELLSLPNSAAEACEKPEVVSGTVIAVRAATEVVMMPLPVDIAPPSILETGNGIIDTNVVSTASFVADSPQVRGQSSGSGVIETPHPPASETSSDSAEDKTLKRQKSVRFSPKVESTTFDLADPPNPYHSLNGKGKRLLLNGGIDGSDTAEEAKKLSADESEDIIVNREHLQLMPEEAFFLTFGFGALSVTDPASGKSLTTKEMLTLFRQYSYFPPRTGCPDEPELGPDDGFLVHYAVYHHFRSLGWVPRAGIKFGVDWLLYTRGPVFDHAEFGLIIVPSYSDVWWKDRGKQGPQNTWPWLHSVIRVLSHAVKSLVLVYVDIPPPPKFDAALETGFAEALQLYRAKHAKATFDVRQSGMMVHVRVASVWRFPRPSLLPHSGACLHIPELQSVGLGAAMRRGPDGGHGDKILHLIELQSSNSATNSFCLVTSTENGQLVMLAPRAAIRGTKNSPLSRLSARPLRNIHNTCSRSKKLNLPSGQVTHATAPSPSKYWPKYEIPQGAPQLIYDPAASDPITISWTDELLFVQDGPDAAPRALRPATLRDSCTCSACKDPSSGQKSFASIEIPPNVGISSVRPTDSGLAISFSNDIPRFPGHEMILPWHQLGSSLRRTSSSPASKNSILRRTGVQYWDAATLDKHVRKIDYAEFMQGGSRFWDAVIDICRLGIVYLKNVPRDEASVVHVTTRIANIRETFYGRTFDVRAKPNAENVAYTSGYLGLHQDLCYLQPPPMIQVLHCMENSCSGGESLFSDGERVGRLLWPFVAGGGSKMASLAQHRVPYQYDKHGHFYHADRPVVDVGGDGGFAGVYWSPPFQGGYTDGHAEGNAGRDITGWIEAARLFEGLVNDAAAVHSYKMEPGECVLFDNLRTMHGRTAFDAGRGGSRWLRGAYIAKEDFLSRAVYIPEGQAEMYRGTSEEWSGDRAQGELRRSAWWQDVVRRVREVDGPC</sequence>
<protein>
    <recommendedName>
        <fullName evidence="4">tRNA-intron lyase</fullName>
        <ecNumber evidence="4">4.6.1.16</ecNumber>
    </recommendedName>
</protein>
<dbReference type="Gene3D" id="3.30.2020.30">
    <property type="match status" value="1"/>
</dbReference>
<dbReference type="GO" id="GO:0005737">
    <property type="term" value="C:cytoplasm"/>
    <property type="evidence" value="ECO:0007669"/>
    <property type="project" value="TreeGrafter"/>
</dbReference>
<dbReference type="GO" id="GO:0046872">
    <property type="term" value="F:metal ion binding"/>
    <property type="evidence" value="ECO:0007669"/>
    <property type="project" value="UniProtKB-KW"/>
</dbReference>
<dbReference type="InterPro" id="IPR038492">
    <property type="entry name" value="GBBH-like_N_sf"/>
</dbReference>
<feature type="domain" description="TauD/TfdA-like" evidence="11">
    <location>
        <begin position="846"/>
        <end position="1093"/>
    </location>
</feature>
<dbReference type="GO" id="GO:0000213">
    <property type="term" value="F:tRNA-intron lyase activity"/>
    <property type="evidence" value="ECO:0007669"/>
    <property type="project" value="UniProtKB-EC"/>
</dbReference>
<reference evidence="12 13" key="1">
    <citation type="submission" date="2020-07" db="EMBL/GenBank/DDBJ databases">
        <title>Metarhizium humberi genome.</title>
        <authorList>
            <person name="Lysoe E."/>
        </authorList>
    </citation>
    <scope>NUCLEOTIDE SEQUENCE [LARGE SCALE GENOMIC DNA]</scope>
    <source>
        <strain evidence="12 13">ESALQ1638</strain>
    </source>
</reference>
<feature type="domain" description="tRNA intron endonuclease catalytic" evidence="10">
    <location>
        <begin position="435"/>
        <end position="524"/>
    </location>
</feature>
<keyword evidence="5" id="KW-0479">Metal-binding</keyword>
<dbReference type="InterPro" id="IPR011856">
    <property type="entry name" value="tRNA_endonuc-like_dom_sf"/>
</dbReference>
<dbReference type="Proteomes" id="UP000764110">
    <property type="component" value="Unassembled WGS sequence"/>
</dbReference>
<evidence type="ECO:0000256" key="9">
    <source>
        <dbReference type="SAM" id="MobiDB-lite"/>
    </source>
</evidence>
<gene>
    <name evidence="12" type="ORF">MHUMG1_07887</name>
</gene>
<dbReference type="SUPFAM" id="SSF51197">
    <property type="entry name" value="Clavaminate synthase-like"/>
    <property type="match status" value="1"/>
</dbReference>
<evidence type="ECO:0000256" key="3">
    <source>
        <dbReference type="ARBA" id="ARBA00008654"/>
    </source>
</evidence>
<comment type="cofactor">
    <cofactor evidence="1">
        <name>Fe(2+)</name>
        <dbReference type="ChEBI" id="CHEBI:29033"/>
    </cofactor>
</comment>
<dbReference type="CDD" id="cd22363">
    <property type="entry name" value="tRNA-intron_lyase_C"/>
    <property type="match status" value="1"/>
</dbReference>
<dbReference type="Pfam" id="PF02668">
    <property type="entry name" value="TauD"/>
    <property type="match status" value="1"/>
</dbReference>
<evidence type="ECO:0000256" key="6">
    <source>
        <dbReference type="ARBA" id="ARBA00023002"/>
    </source>
</evidence>
<dbReference type="InterPro" id="IPR036167">
    <property type="entry name" value="tRNA_intron_Endo_cat-like_sf"/>
</dbReference>
<comment type="catalytic activity">
    <reaction evidence="8">
        <text>pretRNA = a 3'-half-tRNA molecule with a 5'-OH end + a 5'-half-tRNA molecule with a 2',3'-cyclic phosphate end + an intron with a 2',3'-cyclic phosphate and a 5'-hydroxyl terminus.</text>
        <dbReference type="EC" id="4.6.1.16"/>
    </reaction>
</comment>
<dbReference type="EMBL" id="JACEFI010000016">
    <property type="protein sequence ID" value="KAH0594536.1"/>
    <property type="molecule type" value="Genomic_DNA"/>
</dbReference>
<accession>A0A9P8M4V1</accession>
<dbReference type="GO" id="GO:0000379">
    <property type="term" value="P:tRNA-type intron splice site recognition and cleavage"/>
    <property type="evidence" value="ECO:0007669"/>
    <property type="project" value="TreeGrafter"/>
</dbReference>
<evidence type="ECO:0000256" key="8">
    <source>
        <dbReference type="ARBA" id="ARBA00034031"/>
    </source>
</evidence>
<evidence type="ECO:0000313" key="13">
    <source>
        <dbReference type="Proteomes" id="UP000764110"/>
    </source>
</evidence>
<dbReference type="PANTHER" id="PTHR21227">
    <property type="entry name" value="TRNA-SPLICING ENDONUCLEASE SUBUNIT SEN2"/>
    <property type="match status" value="1"/>
</dbReference>
<keyword evidence="6" id="KW-0560">Oxidoreductase</keyword>
<dbReference type="InterPro" id="IPR006676">
    <property type="entry name" value="tRNA_splic"/>
</dbReference>
<evidence type="ECO:0000256" key="1">
    <source>
        <dbReference type="ARBA" id="ARBA00001954"/>
    </source>
</evidence>
<comment type="similarity">
    <text evidence="2">Belongs to the tRNA-intron endonuclease family.</text>
</comment>
<dbReference type="SUPFAM" id="SSF53032">
    <property type="entry name" value="tRNA-intron endonuclease catalytic domain-like"/>
    <property type="match status" value="1"/>
</dbReference>
<evidence type="ECO:0000256" key="4">
    <source>
        <dbReference type="ARBA" id="ARBA00012573"/>
    </source>
</evidence>
<dbReference type="EC" id="4.6.1.16" evidence="4"/>
<evidence type="ECO:0000259" key="11">
    <source>
        <dbReference type="Pfam" id="PF02668"/>
    </source>
</evidence>
<organism evidence="12 13">
    <name type="scientific">Metarhizium humberi</name>
    <dbReference type="NCBI Taxonomy" id="2596975"/>
    <lineage>
        <taxon>Eukaryota</taxon>
        <taxon>Fungi</taxon>
        <taxon>Dikarya</taxon>
        <taxon>Ascomycota</taxon>
        <taxon>Pezizomycotina</taxon>
        <taxon>Sordariomycetes</taxon>
        <taxon>Hypocreomycetidae</taxon>
        <taxon>Hypocreales</taxon>
        <taxon>Clavicipitaceae</taxon>
        <taxon>Metarhizium</taxon>
    </lineage>
</organism>
<dbReference type="InterPro" id="IPR003819">
    <property type="entry name" value="TauD/TfdA-like"/>
</dbReference>
<dbReference type="Gene3D" id="3.40.1350.10">
    <property type="match status" value="1"/>
</dbReference>
<feature type="region of interest" description="Disordered" evidence="9">
    <location>
        <begin position="1"/>
        <end position="33"/>
    </location>
</feature>
<dbReference type="InterPro" id="IPR006677">
    <property type="entry name" value="tRNA_intron_Endonuc_cat-like"/>
</dbReference>
<comment type="similarity">
    <text evidence="3">Belongs to the gamma-BBH/TMLD family.</text>
</comment>
<dbReference type="PANTHER" id="PTHR21227:SF0">
    <property type="entry name" value="TRNA-SPLICING ENDONUCLEASE SUBUNIT SEN2"/>
    <property type="match status" value="1"/>
</dbReference>